<feature type="active site" description="Proton donor" evidence="7">
    <location>
        <position position="174"/>
    </location>
</feature>
<organism evidence="10 11">
    <name type="scientific">Somion occarium</name>
    <dbReference type="NCBI Taxonomy" id="3059160"/>
    <lineage>
        <taxon>Eukaryota</taxon>
        <taxon>Fungi</taxon>
        <taxon>Dikarya</taxon>
        <taxon>Basidiomycota</taxon>
        <taxon>Agaricomycotina</taxon>
        <taxon>Agaricomycetes</taxon>
        <taxon>Polyporales</taxon>
        <taxon>Cerrenaceae</taxon>
        <taxon>Somion</taxon>
    </lineage>
</organism>
<dbReference type="PROSITE" id="PS52048">
    <property type="entry name" value="UCH_DOMAIN"/>
    <property type="match status" value="1"/>
</dbReference>
<dbReference type="PRINTS" id="PR00707">
    <property type="entry name" value="UBCTHYDRLASE"/>
</dbReference>
<evidence type="ECO:0000256" key="1">
    <source>
        <dbReference type="ARBA" id="ARBA00000707"/>
    </source>
</evidence>
<dbReference type="SUPFAM" id="SSF54001">
    <property type="entry name" value="Cysteine proteinases"/>
    <property type="match status" value="1"/>
</dbReference>
<evidence type="ECO:0000259" key="9">
    <source>
        <dbReference type="PROSITE" id="PS52048"/>
    </source>
</evidence>
<dbReference type="EC" id="3.4.19.12" evidence="8"/>
<evidence type="ECO:0000256" key="5">
    <source>
        <dbReference type="ARBA" id="ARBA00022801"/>
    </source>
</evidence>
<keyword evidence="5 7" id="KW-0378">Hydrolase</keyword>
<dbReference type="PANTHER" id="PTHR10589:SF17">
    <property type="entry name" value="UBIQUITIN CARBOXYL-TERMINAL HYDROLASE"/>
    <property type="match status" value="1"/>
</dbReference>
<evidence type="ECO:0000256" key="2">
    <source>
        <dbReference type="ARBA" id="ARBA00009326"/>
    </source>
</evidence>
<evidence type="ECO:0000256" key="8">
    <source>
        <dbReference type="RuleBase" id="RU361215"/>
    </source>
</evidence>
<name>A0ABP1E436_9APHY</name>
<dbReference type="EMBL" id="OZ037951">
    <property type="protein sequence ID" value="CAL1714815.1"/>
    <property type="molecule type" value="Genomic_DNA"/>
</dbReference>
<dbReference type="PANTHER" id="PTHR10589">
    <property type="entry name" value="UBIQUITIN CARBOXYL-TERMINAL HYDROLASE"/>
    <property type="match status" value="1"/>
</dbReference>
<proteinExistence type="inferred from homology"/>
<evidence type="ECO:0000313" key="11">
    <source>
        <dbReference type="Proteomes" id="UP001497453"/>
    </source>
</evidence>
<dbReference type="Proteomes" id="UP001497453">
    <property type="component" value="Chromosome 8"/>
</dbReference>
<feature type="site" description="Important for enzyme activity" evidence="7">
    <location>
        <position position="196"/>
    </location>
</feature>
<dbReference type="InterPro" id="IPR038765">
    <property type="entry name" value="Papain-like_cys_pep_sf"/>
</dbReference>
<keyword evidence="11" id="KW-1185">Reference proteome</keyword>
<dbReference type="InterPro" id="IPR001578">
    <property type="entry name" value="Peptidase_C12_UCH"/>
</dbReference>
<evidence type="ECO:0000256" key="4">
    <source>
        <dbReference type="ARBA" id="ARBA00022786"/>
    </source>
</evidence>
<comment type="similarity">
    <text evidence="2 7 8">Belongs to the peptidase C12 family.</text>
</comment>
<keyword evidence="3 7" id="KW-0645">Protease</keyword>
<keyword evidence="4 7" id="KW-0833">Ubl conjugation pathway</keyword>
<sequence length="243" mass="26607">MSEPAPGATRWIPLESNPDVLNSWCSKAGLITSEFEYSDIYGLDEDLLALVPQPVKAVILLLPLTDAIERKTQEEIAKIRREGQHHVDSSIIWIKQTIGNACGTMALLHAIINTNVPVIPDSPIAKFIIECRTLTPEARSHLLETTTLFSEIHSEVASAGQTAAPDANAKVDLHFTCFVKAPDPANPSVRRLIELDGRRDGPLDRGLCTDLLKDVARVVKEHYVDTAASVQFSMLALAPPPEF</sequence>
<gene>
    <name evidence="10" type="ORF">GFSPODELE1_LOCUS9938</name>
</gene>
<dbReference type="InterPro" id="IPR036959">
    <property type="entry name" value="Peptidase_C12_UCH_sf"/>
</dbReference>
<accession>A0ABP1E436</accession>
<dbReference type="Pfam" id="PF01088">
    <property type="entry name" value="Peptidase_C12"/>
    <property type="match status" value="1"/>
</dbReference>
<reference evidence="11" key="1">
    <citation type="submission" date="2024-04" db="EMBL/GenBank/DDBJ databases">
        <authorList>
            <person name="Shaw F."/>
            <person name="Minotto A."/>
        </authorList>
    </citation>
    <scope>NUCLEOTIDE SEQUENCE [LARGE SCALE GENOMIC DNA]</scope>
</reference>
<feature type="active site" description="Nucleophile" evidence="7">
    <location>
        <position position="102"/>
    </location>
</feature>
<feature type="domain" description="UCH catalytic" evidence="9">
    <location>
        <begin position="10"/>
        <end position="239"/>
    </location>
</feature>
<evidence type="ECO:0000313" key="10">
    <source>
        <dbReference type="EMBL" id="CAL1714815.1"/>
    </source>
</evidence>
<comment type="catalytic activity">
    <reaction evidence="1 7 8">
        <text>Thiol-dependent hydrolysis of ester, thioester, amide, peptide and isopeptide bonds formed by the C-terminal Gly of ubiquitin (a 76-residue protein attached to proteins as an intracellular targeting signal).</text>
        <dbReference type="EC" id="3.4.19.12"/>
    </reaction>
</comment>
<dbReference type="CDD" id="cd09616">
    <property type="entry name" value="Peptidase_C12_UCH_L1_L3"/>
    <property type="match status" value="1"/>
</dbReference>
<evidence type="ECO:0000256" key="3">
    <source>
        <dbReference type="ARBA" id="ARBA00022670"/>
    </source>
</evidence>
<feature type="site" description="Transition state stabilizer" evidence="7">
    <location>
        <position position="96"/>
    </location>
</feature>
<dbReference type="Gene3D" id="3.40.532.10">
    <property type="entry name" value="Peptidase C12, ubiquitin carboxyl-terminal hydrolase"/>
    <property type="match status" value="1"/>
</dbReference>
<keyword evidence="6 7" id="KW-0788">Thiol protease</keyword>
<evidence type="ECO:0000256" key="7">
    <source>
        <dbReference type="PROSITE-ProRule" id="PRU01393"/>
    </source>
</evidence>
<protein>
    <recommendedName>
        <fullName evidence="8">Ubiquitin carboxyl-terminal hydrolase</fullName>
        <ecNumber evidence="8">3.4.19.12</ecNumber>
    </recommendedName>
</protein>
<evidence type="ECO:0000256" key="6">
    <source>
        <dbReference type="ARBA" id="ARBA00022807"/>
    </source>
</evidence>